<dbReference type="PANTHER" id="PTHR30026">
    <property type="entry name" value="OUTER MEMBRANE PROTEIN TOLC"/>
    <property type="match status" value="1"/>
</dbReference>
<evidence type="ECO:0000313" key="9">
    <source>
        <dbReference type="Proteomes" id="UP000448575"/>
    </source>
</evidence>
<dbReference type="Pfam" id="PF02321">
    <property type="entry name" value="OEP"/>
    <property type="match status" value="2"/>
</dbReference>
<keyword evidence="6" id="KW-0472">Membrane</keyword>
<keyword evidence="4" id="KW-1134">Transmembrane beta strand</keyword>
<dbReference type="NCBIfam" id="TIGR01844">
    <property type="entry name" value="type_I_sec_TolC"/>
    <property type="match status" value="1"/>
</dbReference>
<gene>
    <name evidence="8" type="ORF">GTP41_09680</name>
</gene>
<dbReference type="Gene3D" id="1.20.1600.10">
    <property type="entry name" value="Outer membrane efflux proteins (OEP)"/>
    <property type="match status" value="1"/>
</dbReference>
<evidence type="ECO:0000256" key="3">
    <source>
        <dbReference type="ARBA" id="ARBA00022448"/>
    </source>
</evidence>
<reference evidence="8 9" key="1">
    <citation type="submission" date="2019-12" db="EMBL/GenBank/DDBJ databases">
        <title>Novel species isolated from a subtropical stream in China.</title>
        <authorList>
            <person name="Lu H."/>
        </authorList>
    </citation>
    <scope>NUCLEOTIDE SEQUENCE [LARGE SCALE GENOMIC DNA]</scope>
    <source>
        <strain evidence="8 9">DS3</strain>
    </source>
</reference>
<evidence type="ECO:0000256" key="2">
    <source>
        <dbReference type="ARBA" id="ARBA00007613"/>
    </source>
</evidence>
<comment type="caution">
    <text evidence="8">The sequence shown here is derived from an EMBL/GenBank/DDBJ whole genome shotgun (WGS) entry which is preliminary data.</text>
</comment>
<dbReference type="InterPro" id="IPR010130">
    <property type="entry name" value="T1SS_OMP_TolC"/>
</dbReference>
<keyword evidence="7" id="KW-0998">Cell outer membrane</keyword>
<protein>
    <submittedName>
        <fullName evidence="8">TolC family outer membrane protein</fullName>
    </submittedName>
</protein>
<dbReference type="Proteomes" id="UP000448575">
    <property type="component" value="Unassembled WGS sequence"/>
</dbReference>
<dbReference type="GO" id="GO:0015562">
    <property type="term" value="F:efflux transmembrane transporter activity"/>
    <property type="evidence" value="ECO:0007669"/>
    <property type="project" value="InterPro"/>
</dbReference>
<accession>A0A6N9HG53</accession>
<evidence type="ECO:0000256" key="1">
    <source>
        <dbReference type="ARBA" id="ARBA00004442"/>
    </source>
</evidence>
<evidence type="ECO:0000256" key="7">
    <source>
        <dbReference type="ARBA" id="ARBA00023237"/>
    </source>
</evidence>
<dbReference type="PANTHER" id="PTHR30026:SF20">
    <property type="entry name" value="OUTER MEMBRANE PROTEIN TOLC"/>
    <property type="match status" value="1"/>
</dbReference>
<proteinExistence type="inferred from homology"/>
<organism evidence="8 9">
    <name type="scientific">Pseudoduganella guangdongensis</name>
    <dbReference type="NCBI Taxonomy" id="2692179"/>
    <lineage>
        <taxon>Bacteria</taxon>
        <taxon>Pseudomonadati</taxon>
        <taxon>Pseudomonadota</taxon>
        <taxon>Betaproteobacteria</taxon>
        <taxon>Burkholderiales</taxon>
        <taxon>Oxalobacteraceae</taxon>
        <taxon>Telluria group</taxon>
        <taxon>Pseudoduganella</taxon>
    </lineage>
</organism>
<comment type="subcellular location">
    <subcellularLocation>
        <location evidence="1">Cell outer membrane</location>
    </subcellularLocation>
</comment>
<comment type="similarity">
    <text evidence="2">Belongs to the outer membrane factor (OMF) (TC 1.B.17) family.</text>
</comment>
<dbReference type="EMBL" id="WWCJ01000006">
    <property type="protein sequence ID" value="MYN02369.1"/>
    <property type="molecule type" value="Genomic_DNA"/>
</dbReference>
<sequence>MALKNDPAYRAAYYTAESGKENRILGRAGLLPSLSGNLNTTRNRTTIEFMGKDTPRDYTARSNTVQARQSIFNLEALSRYKQGVAQSAQAEANFDNQSQEVILRVANAYLDVLFKQDQLALAKAELEVLREQMKVNELLFKKGEGTRTDALETQSRLDLSEAQLLEAQDAVQSAKDTLAGVIGADVDSVDPLRPGFRIDAPSQRSFDDWRKTAMENNHELRALEQGIEVARWEINKQRSGHTPRVDVVGTYGKSGSETTTTLGEQNTIRSIGLQVSVPLFAGGAVNAATRQAAANREKARADLEVAQDKLLVELRRNYNQVASSGPRIDALMKAVDSAKLLVTATEQSIKGGVRINLDLLTAQRQVYTVQRDLAQARYAYMLAALRLRAVAGTLTADDVRMFAAYFE</sequence>
<dbReference type="AlphaFoldDB" id="A0A6N9HG53"/>
<evidence type="ECO:0000256" key="5">
    <source>
        <dbReference type="ARBA" id="ARBA00022692"/>
    </source>
</evidence>
<keyword evidence="9" id="KW-1185">Reference proteome</keyword>
<dbReference type="GO" id="GO:0015288">
    <property type="term" value="F:porin activity"/>
    <property type="evidence" value="ECO:0007669"/>
    <property type="project" value="TreeGrafter"/>
</dbReference>
<dbReference type="InterPro" id="IPR003423">
    <property type="entry name" value="OMP_efflux"/>
</dbReference>
<dbReference type="GO" id="GO:0009279">
    <property type="term" value="C:cell outer membrane"/>
    <property type="evidence" value="ECO:0007669"/>
    <property type="project" value="UniProtKB-SubCell"/>
</dbReference>
<evidence type="ECO:0000256" key="6">
    <source>
        <dbReference type="ARBA" id="ARBA00023136"/>
    </source>
</evidence>
<dbReference type="GO" id="GO:1990281">
    <property type="term" value="C:efflux pump complex"/>
    <property type="evidence" value="ECO:0007669"/>
    <property type="project" value="TreeGrafter"/>
</dbReference>
<name>A0A6N9HG53_9BURK</name>
<dbReference type="InterPro" id="IPR051906">
    <property type="entry name" value="TolC-like"/>
</dbReference>
<evidence type="ECO:0000256" key="4">
    <source>
        <dbReference type="ARBA" id="ARBA00022452"/>
    </source>
</evidence>
<keyword evidence="5" id="KW-0812">Transmembrane</keyword>
<keyword evidence="3" id="KW-0813">Transport</keyword>
<evidence type="ECO:0000313" key="8">
    <source>
        <dbReference type="EMBL" id="MYN02369.1"/>
    </source>
</evidence>
<dbReference type="SUPFAM" id="SSF56954">
    <property type="entry name" value="Outer membrane efflux proteins (OEP)"/>
    <property type="match status" value="1"/>
</dbReference>